<accession>A0A9P8P173</accession>
<evidence type="ECO:0000313" key="3">
    <source>
        <dbReference type="Proteomes" id="UP000788993"/>
    </source>
</evidence>
<gene>
    <name evidence="2" type="ORF">OGATHE_004853</name>
</gene>
<evidence type="ECO:0000256" key="1">
    <source>
        <dbReference type="SAM" id="SignalP"/>
    </source>
</evidence>
<keyword evidence="1" id="KW-0732">Signal</keyword>
<dbReference type="Proteomes" id="UP000788993">
    <property type="component" value="Unassembled WGS sequence"/>
</dbReference>
<reference evidence="2" key="1">
    <citation type="journal article" date="2021" name="Open Biol.">
        <title>Shared evolutionary footprints suggest mitochondrial oxidative damage underlies multiple complex I losses in fungi.</title>
        <authorList>
            <person name="Schikora-Tamarit M.A."/>
            <person name="Marcet-Houben M."/>
            <person name="Nosek J."/>
            <person name="Gabaldon T."/>
        </authorList>
    </citation>
    <scope>NUCLEOTIDE SEQUENCE</scope>
    <source>
        <strain evidence="2">NCAIM Y.01608</strain>
    </source>
</reference>
<evidence type="ECO:0000313" key="2">
    <source>
        <dbReference type="EMBL" id="KAH3663277.1"/>
    </source>
</evidence>
<reference evidence="2" key="2">
    <citation type="submission" date="2021-01" db="EMBL/GenBank/DDBJ databases">
        <authorList>
            <person name="Schikora-Tamarit M.A."/>
        </authorList>
    </citation>
    <scope>NUCLEOTIDE SEQUENCE</scope>
    <source>
        <strain evidence="2">NCAIM Y.01608</strain>
    </source>
</reference>
<dbReference type="AlphaFoldDB" id="A0A9P8P173"/>
<protein>
    <recommendedName>
        <fullName evidence="4">Secreted protein</fullName>
    </recommendedName>
</protein>
<evidence type="ECO:0008006" key="4">
    <source>
        <dbReference type="Google" id="ProtNLM"/>
    </source>
</evidence>
<keyword evidence="3" id="KW-1185">Reference proteome</keyword>
<name>A0A9P8P173_9ASCO</name>
<feature type="chain" id="PRO_5040165358" description="Secreted protein" evidence="1">
    <location>
        <begin position="22"/>
        <end position="166"/>
    </location>
</feature>
<comment type="caution">
    <text evidence="2">The sequence shown here is derived from an EMBL/GenBank/DDBJ whole genome shotgun (WGS) entry which is preliminary data.</text>
</comment>
<feature type="signal peptide" evidence="1">
    <location>
        <begin position="1"/>
        <end position="21"/>
    </location>
</feature>
<proteinExistence type="predicted"/>
<organism evidence="2 3">
    <name type="scientific">Ogataea polymorpha</name>
    <dbReference type="NCBI Taxonomy" id="460523"/>
    <lineage>
        <taxon>Eukaryota</taxon>
        <taxon>Fungi</taxon>
        <taxon>Dikarya</taxon>
        <taxon>Ascomycota</taxon>
        <taxon>Saccharomycotina</taxon>
        <taxon>Pichiomycetes</taxon>
        <taxon>Pichiales</taxon>
        <taxon>Pichiaceae</taxon>
        <taxon>Ogataea</taxon>
    </lineage>
</organism>
<dbReference type="EMBL" id="JAEUBD010001266">
    <property type="protein sequence ID" value="KAH3663277.1"/>
    <property type="molecule type" value="Genomic_DNA"/>
</dbReference>
<sequence length="166" mass="17263">MIGAAVVSFASLAFNCSGVSSSGEGDFELDEPDSLVEAGSGCGTLDDRELCDCCGLSLNWFNAVTNSLGSAPLSSFKMVPFLTKTNLAPSILPFPGVLGGCSSDGVENGSAEELFRGGVDSIPRLGVLFKLSMEAWLDLGVVGMLRKLLESLASLELEVLAGEFDK</sequence>